<dbReference type="NCBIfam" id="TIGR01590">
    <property type="entry name" value="yir-bir-cir_Pla"/>
    <property type="match status" value="1"/>
</dbReference>
<proteinExistence type="predicted"/>
<dbReference type="GeneID" id="3491219"/>
<dbReference type="Proteomes" id="UP000071118">
    <property type="component" value="Chromosome 8"/>
</dbReference>
<dbReference type="KEGG" id="pcb:PCHAS_0800005"/>
<name>Q7YZ88_PLACU</name>
<keyword evidence="1" id="KW-1133">Transmembrane helix</keyword>
<sequence>MSKKLCGLINVIDHGVKLTMNGTNVQIKNDATFNDYCPNEGMKTNGECDSNIQNVNSAIIKLLTYFKSVVDDILEDNKLSEYAILWLCYKLNLMSYEGISNINDFHNKYIKDKESDIQKIVDVEAYNIYKDLINKKGDLVNMDIKIMSKFYETLKFLCKLYTGCNEKETNYPNCSQDANAFVKEFQKLNDDCNITGNNSYSQILYSLSTDYKNLKNDCAKKCTGCKDIPTLPNIKTPQNSIECSAQIRVQDKGESPGQGSEAILSGSSVASKLIPALLVFAMPVFLGIAYKYSLFGFGKRSQKRYLRENIKK</sequence>
<reference evidence="3" key="4">
    <citation type="submission" date="2019-05" db="EMBL/GenBank/DDBJ databases">
        <authorList>
            <consortium name="Pathogen Informatics"/>
        </authorList>
    </citation>
    <scope>NUCLEOTIDE SEQUENCE</scope>
    <source>
        <strain evidence="3">AS</strain>
    </source>
</reference>
<reference evidence="3 4" key="2">
    <citation type="journal article" date="2014" name="BMC Biol.">
        <title>A comprehensive evaluation of rodent malaria parasite genomes and gene expression.</title>
        <authorList>
            <person name="Otto T.D."/>
            <person name="Bohme U."/>
            <person name="Jackson A.P."/>
            <person name="Hunt M."/>
            <person name="Franke-Fayard B."/>
            <person name="Hoeijmakers W.A."/>
            <person name="Religa A.A."/>
            <person name="Robertson L."/>
            <person name="Sanders M."/>
            <person name="Ogun S.A."/>
            <person name="Cunningham D."/>
            <person name="Erhart A."/>
            <person name="Billker O."/>
            <person name="Khan S.M."/>
            <person name="Stunnenberg H.G."/>
            <person name="Langhorne J."/>
            <person name="Holder A.A."/>
            <person name="Waters A.P."/>
            <person name="Newbold C.I."/>
            <person name="Pain A."/>
            <person name="Berriman M."/>
            <person name="Janse C.J."/>
        </authorList>
    </citation>
    <scope>NUCLEOTIDE SEQUENCE [LARGE SCALE GENOMIC DNA]</scope>
    <source>
        <strain evidence="3 4">AS</strain>
    </source>
</reference>
<reference evidence="2" key="1">
    <citation type="journal article" date="2003" name="Mol. Microbiol.">
        <title>Ten families of variant genes encoded in subtelomeric regions of multiple chromosomes of Plasmodium chabaudi, a malaria species that undergoes antigenic variation in the laboratory mouse.</title>
        <authorList>
            <person name="Fischer K."/>
            <person name="Chavchich M."/>
            <person name="Huestis R."/>
            <person name="Wilson D.W."/>
            <person name="Kemp D.J."/>
            <person name="Saul A."/>
        </authorList>
    </citation>
    <scope>NUCLEOTIDE SEQUENCE</scope>
    <source>
        <strain evidence="2">AS</strain>
    </source>
</reference>
<dbReference type="EMBL" id="LK022885">
    <property type="protein sequence ID" value="VTZ68196.1"/>
    <property type="molecule type" value="Genomic_DNA"/>
</dbReference>
<dbReference type="AlphaFoldDB" id="Q7YZ88"/>
<dbReference type="VEuPathDB" id="PlasmoDB:PCHAS_0800005"/>
<keyword evidence="1" id="KW-0472">Membrane</keyword>
<organism evidence="2">
    <name type="scientific">Plasmodium chabaudi chabaudi</name>
    <dbReference type="NCBI Taxonomy" id="31271"/>
    <lineage>
        <taxon>Eukaryota</taxon>
        <taxon>Sar</taxon>
        <taxon>Alveolata</taxon>
        <taxon>Apicomplexa</taxon>
        <taxon>Aconoidasida</taxon>
        <taxon>Haemosporida</taxon>
        <taxon>Plasmodiidae</taxon>
        <taxon>Plasmodium</taxon>
        <taxon>Plasmodium (Vinckeia)</taxon>
    </lineage>
</organism>
<accession>Q7YZ88</accession>
<keyword evidence="1" id="KW-0812">Transmembrane</keyword>
<dbReference type="Pfam" id="PF06022">
    <property type="entry name" value="Cir_Bir_Yir"/>
    <property type="match status" value="1"/>
</dbReference>
<evidence type="ECO:0000256" key="1">
    <source>
        <dbReference type="SAM" id="Phobius"/>
    </source>
</evidence>
<dbReference type="InterPro" id="IPR006477">
    <property type="entry name" value="Yir_bir_cir"/>
</dbReference>
<protein>
    <submittedName>
        <fullName evidence="3">CIR protein</fullName>
    </submittedName>
    <submittedName>
        <fullName evidence="2">PC10102c</fullName>
    </submittedName>
</protein>
<dbReference type="EMBL" id="AY149028">
    <property type="protein sequence ID" value="AAO06128.1"/>
    <property type="molecule type" value="Genomic_DNA"/>
</dbReference>
<gene>
    <name evidence="2" type="ORF">PC10102c</name>
    <name evidence="3" type="ORF">PCHAS_0800005</name>
</gene>
<dbReference type="RefSeq" id="XP_016652869.1">
    <property type="nucleotide sequence ID" value="XM_016797647.1"/>
</dbReference>
<evidence type="ECO:0000313" key="3">
    <source>
        <dbReference type="EMBL" id="VTZ68196.1"/>
    </source>
</evidence>
<keyword evidence="4" id="KW-1185">Reference proteome</keyword>
<reference evidence="3" key="3">
    <citation type="submission" date="2014-05" db="EMBL/GenBank/DDBJ databases">
        <authorList>
            <person name="Aslett M.A."/>
            <person name="De Silva N."/>
        </authorList>
    </citation>
    <scope>NUCLEOTIDE SEQUENCE</scope>
    <source>
        <strain evidence="3">AS</strain>
    </source>
</reference>
<feature type="transmembrane region" description="Helical" evidence="1">
    <location>
        <begin position="273"/>
        <end position="294"/>
    </location>
</feature>
<evidence type="ECO:0000313" key="2">
    <source>
        <dbReference type="EMBL" id="AAO06128.1"/>
    </source>
</evidence>
<evidence type="ECO:0000313" key="4">
    <source>
        <dbReference type="Proteomes" id="UP000071118"/>
    </source>
</evidence>